<feature type="transmembrane region" description="Helical" evidence="7">
    <location>
        <begin position="261"/>
        <end position="280"/>
    </location>
</feature>
<evidence type="ECO:0000256" key="7">
    <source>
        <dbReference type="SAM" id="Phobius"/>
    </source>
</evidence>
<feature type="transmembrane region" description="Helical" evidence="7">
    <location>
        <begin position="198"/>
        <end position="218"/>
    </location>
</feature>
<dbReference type="PANTHER" id="PTHR36838">
    <property type="entry name" value="AUXIN EFFLUX CARRIER FAMILY PROTEIN"/>
    <property type="match status" value="1"/>
</dbReference>
<evidence type="ECO:0000313" key="8">
    <source>
        <dbReference type="EMBL" id="SDI37656.1"/>
    </source>
</evidence>
<accession>A0A1G8K2F4</accession>
<feature type="transmembrane region" description="Helical" evidence="7">
    <location>
        <begin position="96"/>
        <end position="115"/>
    </location>
</feature>
<keyword evidence="5 7" id="KW-1133">Transmembrane helix</keyword>
<dbReference type="InterPro" id="IPR004776">
    <property type="entry name" value="Mem_transp_PIN-like"/>
</dbReference>
<keyword evidence="3" id="KW-1003">Cell membrane</keyword>
<dbReference type="PANTHER" id="PTHR36838:SF3">
    <property type="entry name" value="TRANSPORTER AUXIN EFFLUX CARRIER EC FAMILY"/>
    <property type="match status" value="1"/>
</dbReference>
<feature type="transmembrane region" description="Helical" evidence="7">
    <location>
        <begin position="121"/>
        <end position="145"/>
    </location>
</feature>
<dbReference type="GO" id="GO:0055085">
    <property type="term" value="P:transmembrane transport"/>
    <property type="evidence" value="ECO:0007669"/>
    <property type="project" value="InterPro"/>
</dbReference>
<dbReference type="OrthoDB" id="3435874at2"/>
<sequence length="315" mass="33523">MFAIFDITGPIFIIIFVGYLLTRAGLFDRSGIQAIGRFVINLALPALVLKALAANRVAEVISGQYLFAYAFGSFVALAMGYLWGRRVAARDRLPSTFYAMGASCANSGFIGYPIIVLTFPAIAGASLAMNMMIENILLIPVVILLAERSRLGKTSWRTARTLARKIATTPLFVAIVIGVAMSSVDLKLPVVVARAVDMLAAASGSLTLFVIGGTLAGLKISRAGFAVVPIVVMKLMVHPLATVLGLFLAAALGLPAIDRELQMTAILVSALPMMSIYTTLAMQYGHEDMSALALLAATVLSFFSVSGLLWIFHSM</sequence>
<keyword evidence="2" id="KW-0813">Transport</keyword>
<dbReference type="Proteomes" id="UP000198607">
    <property type="component" value="Unassembled WGS sequence"/>
</dbReference>
<dbReference type="AlphaFoldDB" id="A0A1G8K2F4"/>
<keyword evidence="6 7" id="KW-0472">Membrane</keyword>
<name>A0A1G8K2F4_9RHOO</name>
<dbReference type="Pfam" id="PF03547">
    <property type="entry name" value="Mem_trans"/>
    <property type="match status" value="1"/>
</dbReference>
<feature type="transmembrane region" description="Helical" evidence="7">
    <location>
        <begin position="292"/>
        <end position="312"/>
    </location>
</feature>
<feature type="transmembrane region" description="Helical" evidence="7">
    <location>
        <begin position="225"/>
        <end position="249"/>
    </location>
</feature>
<evidence type="ECO:0008006" key="10">
    <source>
        <dbReference type="Google" id="ProtNLM"/>
    </source>
</evidence>
<dbReference type="GO" id="GO:0016020">
    <property type="term" value="C:membrane"/>
    <property type="evidence" value="ECO:0007669"/>
    <property type="project" value="UniProtKB-SubCell"/>
</dbReference>
<dbReference type="RefSeq" id="WP_091939207.1">
    <property type="nucleotide sequence ID" value="NZ_FNCY01000017.1"/>
</dbReference>
<evidence type="ECO:0000256" key="2">
    <source>
        <dbReference type="ARBA" id="ARBA00022448"/>
    </source>
</evidence>
<evidence type="ECO:0000256" key="1">
    <source>
        <dbReference type="ARBA" id="ARBA00004141"/>
    </source>
</evidence>
<keyword evidence="4 7" id="KW-0812">Transmembrane</keyword>
<feature type="transmembrane region" description="Helical" evidence="7">
    <location>
        <begin position="65"/>
        <end position="84"/>
    </location>
</feature>
<evidence type="ECO:0000313" key="9">
    <source>
        <dbReference type="Proteomes" id="UP000198607"/>
    </source>
</evidence>
<dbReference type="STRING" id="83767.SAMN05660652_03330"/>
<reference evidence="8 9" key="1">
    <citation type="submission" date="2016-10" db="EMBL/GenBank/DDBJ databases">
        <authorList>
            <person name="de Groot N.N."/>
        </authorList>
    </citation>
    <scope>NUCLEOTIDE SEQUENCE [LARGE SCALE GENOMIC DNA]</scope>
    <source>
        <strain evidence="8 9">DSM 5885</strain>
    </source>
</reference>
<evidence type="ECO:0000256" key="4">
    <source>
        <dbReference type="ARBA" id="ARBA00022692"/>
    </source>
</evidence>
<feature type="transmembrane region" description="Helical" evidence="7">
    <location>
        <begin position="34"/>
        <end position="53"/>
    </location>
</feature>
<proteinExistence type="predicted"/>
<protein>
    <recommendedName>
        <fullName evidence="10">Permease</fullName>
    </recommendedName>
</protein>
<gene>
    <name evidence="8" type="ORF">SAMN05660652_03330</name>
</gene>
<evidence type="ECO:0000256" key="6">
    <source>
        <dbReference type="ARBA" id="ARBA00023136"/>
    </source>
</evidence>
<organism evidence="8 9">
    <name type="scientific">Propionivibrio dicarboxylicus</name>
    <dbReference type="NCBI Taxonomy" id="83767"/>
    <lineage>
        <taxon>Bacteria</taxon>
        <taxon>Pseudomonadati</taxon>
        <taxon>Pseudomonadota</taxon>
        <taxon>Betaproteobacteria</taxon>
        <taxon>Rhodocyclales</taxon>
        <taxon>Rhodocyclaceae</taxon>
        <taxon>Propionivibrio</taxon>
    </lineage>
</organism>
<keyword evidence="9" id="KW-1185">Reference proteome</keyword>
<comment type="subcellular location">
    <subcellularLocation>
        <location evidence="1">Membrane</location>
        <topology evidence="1">Multi-pass membrane protein</topology>
    </subcellularLocation>
</comment>
<evidence type="ECO:0000256" key="5">
    <source>
        <dbReference type="ARBA" id="ARBA00022989"/>
    </source>
</evidence>
<feature type="transmembrane region" description="Helical" evidence="7">
    <location>
        <begin position="166"/>
        <end position="186"/>
    </location>
</feature>
<feature type="transmembrane region" description="Helical" evidence="7">
    <location>
        <begin position="6"/>
        <end position="22"/>
    </location>
</feature>
<evidence type="ECO:0000256" key="3">
    <source>
        <dbReference type="ARBA" id="ARBA00022475"/>
    </source>
</evidence>
<dbReference type="EMBL" id="FNCY01000017">
    <property type="protein sequence ID" value="SDI37656.1"/>
    <property type="molecule type" value="Genomic_DNA"/>
</dbReference>